<dbReference type="Pfam" id="PF13618">
    <property type="entry name" value="Gluconate_2-dh3"/>
    <property type="match status" value="1"/>
</dbReference>
<keyword evidence="2" id="KW-1185">Reference proteome</keyword>
<name>A0A5C7AE92_9FLAO</name>
<sequence length="208" mass="23579">MNRRTALKNLTASIGYTIATPTILSILSSCNNNNPTWKPLFLSEDEKHIVTNLADIILPKTELPGALDVNIPQFIDLMYHDIETTENKNIFKKGASLFTEKAILNSKKPISELSKKDFSILLNSYFNVSEEDSKNIINQLKNHVKNIPQTKQDTYYIYKFLYTVREYTIFGYCTSEQIGENVLAYDPVPGIQLGCISTEETNGKAWSL</sequence>
<dbReference type="PROSITE" id="PS51257">
    <property type="entry name" value="PROKAR_LIPOPROTEIN"/>
    <property type="match status" value="1"/>
</dbReference>
<protein>
    <submittedName>
        <fullName evidence="1">Gluconate 2-dehydrogenase subunit 3 family protein</fullName>
    </submittedName>
</protein>
<comment type="caution">
    <text evidence="1">The sequence shown here is derived from an EMBL/GenBank/DDBJ whole genome shotgun (WGS) entry which is preliminary data.</text>
</comment>
<dbReference type="AlphaFoldDB" id="A0A5C7AE92"/>
<evidence type="ECO:0000313" key="2">
    <source>
        <dbReference type="Proteomes" id="UP000321790"/>
    </source>
</evidence>
<dbReference type="EMBL" id="VOSC01000033">
    <property type="protein sequence ID" value="TXE06219.1"/>
    <property type="molecule type" value="Genomic_DNA"/>
</dbReference>
<organism evidence="1 2">
    <name type="scientific">Seonamhaeicola algicola</name>
    <dbReference type="NCBI Taxonomy" id="1719036"/>
    <lineage>
        <taxon>Bacteria</taxon>
        <taxon>Pseudomonadati</taxon>
        <taxon>Bacteroidota</taxon>
        <taxon>Flavobacteriia</taxon>
        <taxon>Flavobacteriales</taxon>
        <taxon>Flavobacteriaceae</taxon>
    </lineage>
</organism>
<proteinExistence type="predicted"/>
<evidence type="ECO:0000313" key="1">
    <source>
        <dbReference type="EMBL" id="TXE06219.1"/>
    </source>
</evidence>
<dbReference type="InterPro" id="IPR027056">
    <property type="entry name" value="Gluconate_2DH_su3"/>
</dbReference>
<gene>
    <name evidence="1" type="ORF">FUA26_14695</name>
</gene>
<reference evidence="2" key="1">
    <citation type="submission" date="2019-08" db="EMBL/GenBank/DDBJ databases">
        <title>Seonamhaeicola sediminis sp. nov., isolated from marine sediment.</title>
        <authorList>
            <person name="Cao W.R."/>
        </authorList>
    </citation>
    <scope>NUCLEOTIDE SEQUENCE [LARGE SCALE GENOMIC DNA]</scope>
    <source>
        <strain evidence="2">Gy8</strain>
    </source>
</reference>
<accession>A0A5C7AE92</accession>
<dbReference type="OrthoDB" id="6385145at2"/>
<dbReference type="RefSeq" id="WP_147137808.1">
    <property type="nucleotide sequence ID" value="NZ_VOSC01000033.1"/>
</dbReference>
<dbReference type="Proteomes" id="UP000321790">
    <property type="component" value="Unassembled WGS sequence"/>
</dbReference>